<comment type="caution">
    <text evidence="1">The sequence shown here is derived from an EMBL/GenBank/DDBJ whole genome shotgun (WGS) entry which is preliminary data.</text>
</comment>
<proteinExistence type="predicted"/>
<evidence type="ECO:0000313" key="1">
    <source>
        <dbReference type="EMBL" id="GFP93386.1"/>
    </source>
</evidence>
<dbReference type="PANTHER" id="PTHR11439:SF484">
    <property type="entry name" value="REVERSE TRANSCRIPTASE TY1_COPIA-TYPE DOMAIN-CONTAINING PROTEIN"/>
    <property type="match status" value="1"/>
</dbReference>
<protein>
    <submittedName>
        <fullName evidence="1">Uncharacterized mitochondrial protein atmg00810</fullName>
    </submittedName>
</protein>
<dbReference type="OrthoDB" id="1729327at2759"/>
<sequence length="114" mass="13074">MGLLYKDHGITEIVGYTDADCADLHGIGGRHQDIVFFLMVTCLLEEKQDVIARSSVEVEYRSMALGTCELIWLKHLFEELKFRRARVMKLSCDNQAALHIASNQYFMGEQNTFK</sequence>
<dbReference type="CDD" id="cd09272">
    <property type="entry name" value="RNase_HI_RT_Ty1"/>
    <property type="match status" value="1"/>
</dbReference>
<dbReference type="PANTHER" id="PTHR11439">
    <property type="entry name" value="GAG-POL-RELATED RETROTRANSPOSON"/>
    <property type="match status" value="1"/>
</dbReference>
<accession>A0A830C2S4</accession>
<dbReference type="AlphaFoldDB" id="A0A830C2S4"/>
<organism evidence="1 2">
    <name type="scientific">Phtheirospermum japonicum</name>
    <dbReference type="NCBI Taxonomy" id="374723"/>
    <lineage>
        <taxon>Eukaryota</taxon>
        <taxon>Viridiplantae</taxon>
        <taxon>Streptophyta</taxon>
        <taxon>Embryophyta</taxon>
        <taxon>Tracheophyta</taxon>
        <taxon>Spermatophyta</taxon>
        <taxon>Magnoliopsida</taxon>
        <taxon>eudicotyledons</taxon>
        <taxon>Gunneridae</taxon>
        <taxon>Pentapetalae</taxon>
        <taxon>asterids</taxon>
        <taxon>lamiids</taxon>
        <taxon>Lamiales</taxon>
        <taxon>Orobanchaceae</taxon>
        <taxon>Orobanchaceae incertae sedis</taxon>
        <taxon>Phtheirospermum</taxon>
    </lineage>
</organism>
<gene>
    <name evidence="1" type="ORF">PHJA_001483000</name>
</gene>
<name>A0A830C2S4_9LAMI</name>
<reference evidence="1" key="1">
    <citation type="submission" date="2020-07" db="EMBL/GenBank/DDBJ databases">
        <title>Ethylene signaling mediates host invasion by parasitic plants.</title>
        <authorList>
            <person name="Yoshida S."/>
        </authorList>
    </citation>
    <scope>NUCLEOTIDE SEQUENCE</scope>
    <source>
        <strain evidence="1">Okayama</strain>
    </source>
</reference>
<keyword evidence="2" id="KW-1185">Reference proteome</keyword>
<dbReference type="EMBL" id="BMAC01000313">
    <property type="protein sequence ID" value="GFP93386.1"/>
    <property type="molecule type" value="Genomic_DNA"/>
</dbReference>
<evidence type="ECO:0000313" key="2">
    <source>
        <dbReference type="Proteomes" id="UP000653305"/>
    </source>
</evidence>
<dbReference type="Proteomes" id="UP000653305">
    <property type="component" value="Unassembled WGS sequence"/>
</dbReference>